<gene>
    <name evidence="2" type="ORF">ACFQO7_35450</name>
</gene>
<keyword evidence="3" id="KW-1185">Reference proteome</keyword>
<organism evidence="2 3">
    <name type="scientific">Catellatospora aurea</name>
    <dbReference type="NCBI Taxonomy" id="1337874"/>
    <lineage>
        <taxon>Bacteria</taxon>
        <taxon>Bacillati</taxon>
        <taxon>Actinomycetota</taxon>
        <taxon>Actinomycetes</taxon>
        <taxon>Micromonosporales</taxon>
        <taxon>Micromonosporaceae</taxon>
        <taxon>Catellatospora</taxon>
    </lineage>
</organism>
<dbReference type="RefSeq" id="WP_376810494.1">
    <property type="nucleotide sequence ID" value="NZ_JBHTAC010000065.1"/>
</dbReference>
<evidence type="ECO:0000313" key="2">
    <source>
        <dbReference type="EMBL" id="MFC7247789.1"/>
    </source>
</evidence>
<name>A0ABW2HB08_9ACTN</name>
<evidence type="ECO:0000259" key="1">
    <source>
        <dbReference type="Pfam" id="PF08240"/>
    </source>
</evidence>
<sequence>MLVQVAGSGANPLDTKIRAGKAAHARTSLPAVLGLDLAGTLQAVGAERPVSNPVTRCTGSPAGWATCRAPWPSSPAWTPGC</sequence>
<dbReference type="InterPro" id="IPR011032">
    <property type="entry name" value="GroES-like_sf"/>
</dbReference>
<proteinExistence type="predicted"/>
<dbReference type="Gene3D" id="3.90.180.10">
    <property type="entry name" value="Medium-chain alcohol dehydrogenases, catalytic domain"/>
    <property type="match status" value="1"/>
</dbReference>
<accession>A0ABW2HB08</accession>
<evidence type="ECO:0000313" key="3">
    <source>
        <dbReference type="Proteomes" id="UP001596392"/>
    </source>
</evidence>
<protein>
    <submittedName>
        <fullName evidence="2">Alcohol dehydrogenase catalytic domain-containing protein</fullName>
    </submittedName>
</protein>
<reference evidence="3" key="1">
    <citation type="journal article" date="2019" name="Int. J. Syst. Evol. Microbiol.">
        <title>The Global Catalogue of Microorganisms (GCM) 10K type strain sequencing project: providing services to taxonomists for standard genome sequencing and annotation.</title>
        <authorList>
            <consortium name="The Broad Institute Genomics Platform"/>
            <consortium name="The Broad Institute Genome Sequencing Center for Infectious Disease"/>
            <person name="Wu L."/>
            <person name="Ma J."/>
        </authorList>
    </citation>
    <scope>NUCLEOTIDE SEQUENCE [LARGE SCALE GENOMIC DNA]</scope>
    <source>
        <strain evidence="3">CGMCC 1.9106</strain>
    </source>
</reference>
<comment type="caution">
    <text evidence="2">The sequence shown here is derived from an EMBL/GenBank/DDBJ whole genome shotgun (WGS) entry which is preliminary data.</text>
</comment>
<dbReference type="SUPFAM" id="SSF50129">
    <property type="entry name" value="GroES-like"/>
    <property type="match status" value="1"/>
</dbReference>
<dbReference type="Proteomes" id="UP001596392">
    <property type="component" value="Unassembled WGS sequence"/>
</dbReference>
<feature type="domain" description="Alcohol dehydrogenase-like N-terminal" evidence="1">
    <location>
        <begin position="2"/>
        <end position="47"/>
    </location>
</feature>
<dbReference type="EMBL" id="JBHTAC010000065">
    <property type="protein sequence ID" value="MFC7247789.1"/>
    <property type="molecule type" value="Genomic_DNA"/>
</dbReference>
<dbReference type="Pfam" id="PF08240">
    <property type="entry name" value="ADH_N"/>
    <property type="match status" value="1"/>
</dbReference>
<dbReference type="InterPro" id="IPR013154">
    <property type="entry name" value="ADH-like_N"/>
</dbReference>